<dbReference type="EMBL" id="CVLB01000003">
    <property type="protein sequence ID" value="CRF35139.1"/>
    <property type="molecule type" value="Genomic_DNA"/>
</dbReference>
<keyword evidence="3" id="KW-1185">Reference proteome</keyword>
<protein>
    <submittedName>
        <fullName evidence="2">Membrane protein</fullName>
    </submittedName>
</protein>
<dbReference type="PANTHER" id="PTHR30092:SF0">
    <property type="entry name" value="INNER MEMBRANE PROTEIN CRED"/>
    <property type="match status" value="1"/>
</dbReference>
<keyword evidence="1" id="KW-1133">Transmembrane helix</keyword>
<dbReference type="NCBIfam" id="NF008712">
    <property type="entry name" value="PRK11715.1-1"/>
    <property type="match status" value="1"/>
</dbReference>
<dbReference type="PANTHER" id="PTHR30092">
    <property type="entry name" value="INNER MEMBRANE PROTEIN CRED"/>
    <property type="match status" value="1"/>
</dbReference>
<name>A0A0G4K9S7_9SPIR</name>
<sequence>MIKNFNEITKTLGFKILIIVILGLLLLIPMSFINSVVRDRISYQREAVSSIIEPVGSSANIQGIVVAIPYLTRVIDSETKDISYIRKYIFYMPNEYNVTGDVEVSSLSRGIFKAPIFNSKLNITGRFDKYNAEIYNLDENNDTILYDEAMIILGIGNKKNLMKLPSILVNENEELKYYEKNISIALNMFNNKFFYTISRDRILNGFDFNITMDIQGGNSLIITPLASENTFKISSKWKDPSFTGGFLPTKREVNNDGFNAEWNIASFNTAFTKYWTSDENANRADNIDDTQYFTADQNVNRSSNNVLISFLLLNDNYQKTSRSVKYAILFIFIPFFVLFLCEVLSKKRIHPVQYILIGIANAIFYLLLLAISEHINFNISYFISALMVTALTSIYIGYIIKSPKYTISMAIVEALIYIFLFGILQLTDYALLMGTLGLFAVIALAMYFTRNVDWYGENN</sequence>
<keyword evidence="1" id="KW-0472">Membrane</keyword>
<feature type="transmembrane region" description="Helical" evidence="1">
    <location>
        <begin position="12"/>
        <end position="33"/>
    </location>
</feature>
<accession>A0A0G4K9S7</accession>
<dbReference type="Pfam" id="PF06123">
    <property type="entry name" value="CreD"/>
    <property type="match status" value="1"/>
</dbReference>
<dbReference type="PIRSF" id="PIRSF004548">
    <property type="entry name" value="CreD"/>
    <property type="match status" value="1"/>
</dbReference>
<feature type="transmembrane region" description="Helical" evidence="1">
    <location>
        <begin position="352"/>
        <end position="371"/>
    </location>
</feature>
<dbReference type="Proteomes" id="UP000043763">
    <property type="component" value="Unassembled WGS sequence"/>
</dbReference>
<dbReference type="RefSeq" id="WP_048595784.1">
    <property type="nucleotide sequence ID" value="NZ_CVLB01000003.1"/>
</dbReference>
<feature type="transmembrane region" description="Helical" evidence="1">
    <location>
        <begin position="430"/>
        <end position="449"/>
    </location>
</feature>
<evidence type="ECO:0000256" key="1">
    <source>
        <dbReference type="SAM" id="Phobius"/>
    </source>
</evidence>
<dbReference type="AlphaFoldDB" id="A0A0G4K9S7"/>
<proteinExistence type="predicted"/>
<feature type="transmembrane region" description="Helical" evidence="1">
    <location>
        <begin position="405"/>
        <end position="424"/>
    </location>
</feature>
<feature type="transmembrane region" description="Helical" evidence="1">
    <location>
        <begin position="326"/>
        <end position="345"/>
    </location>
</feature>
<evidence type="ECO:0000313" key="3">
    <source>
        <dbReference type="Proteomes" id="UP000043763"/>
    </source>
</evidence>
<dbReference type="GO" id="GO:0005886">
    <property type="term" value="C:plasma membrane"/>
    <property type="evidence" value="ECO:0007669"/>
    <property type="project" value="TreeGrafter"/>
</dbReference>
<reference evidence="3" key="1">
    <citation type="submission" date="2015-04" db="EMBL/GenBank/DDBJ databases">
        <authorList>
            <person name="Mushtaq Mamoona"/>
        </authorList>
    </citation>
    <scope>NUCLEOTIDE SEQUENCE [LARGE SCALE GENOMIC DNA]</scope>
    <source>
        <strain evidence="3">AN4859/03</strain>
    </source>
</reference>
<feature type="transmembrane region" description="Helical" evidence="1">
    <location>
        <begin position="377"/>
        <end position="398"/>
    </location>
</feature>
<gene>
    <name evidence="2" type="ORF">BRSU_2456</name>
</gene>
<dbReference type="InterPro" id="IPR010364">
    <property type="entry name" value="Uncharacterised_IM_CreD"/>
</dbReference>
<organism evidence="2 3">
    <name type="scientific">Brachyspira suanatina</name>
    <dbReference type="NCBI Taxonomy" id="381802"/>
    <lineage>
        <taxon>Bacteria</taxon>
        <taxon>Pseudomonadati</taxon>
        <taxon>Spirochaetota</taxon>
        <taxon>Spirochaetia</taxon>
        <taxon>Brachyspirales</taxon>
        <taxon>Brachyspiraceae</taxon>
        <taxon>Brachyspira</taxon>
    </lineage>
</organism>
<evidence type="ECO:0000313" key="2">
    <source>
        <dbReference type="EMBL" id="CRF35139.1"/>
    </source>
</evidence>
<dbReference type="OrthoDB" id="9791851at2"/>
<keyword evidence="1" id="KW-0812">Transmembrane</keyword>